<dbReference type="EMBL" id="BART01004340">
    <property type="protein sequence ID" value="GAG69717.1"/>
    <property type="molecule type" value="Genomic_DNA"/>
</dbReference>
<dbReference type="AlphaFoldDB" id="X1AJ93"/>
<gene>
    <name evidence="1" type="ORF">S01H4_10986</name>
</gene>
<reference evidence="1" key="1">
    <citation type="journal article" date="2014" name="Front. Microbiol.">
        <title>High frequency of phylogenetically diverse reductive dehalogenase-homologous genes in deep subseafloor sedimentary metagenomes.</title>
        <authorList>
            <person name="Kawai M."/>
            <person name="Futagami T."/>
            <person name="Toyoda A."/>
            <person name="Takaki Y."/>
            <person name="Nishi S."/>
            <person name="Hori S."/>
            <person name="Arai W."/>
            <person name="Tsubouchi T."/>
            <person name="Morono Y."/>
            <person name="Uchiyama I."/>
            <person name="Ito T."/>
            <person name="Fujiyama A."/>
            <person name="Inagaki F."/>
            <person name="Takami H."/>
        </authorList>
    </citation>
    <scope>NUCLEOTIDE SEQUENCE</scope>
    <source>
        <strain evidence="1">Expedition CK06-06</strain>
    </source>
</reference>
<evidence type="ECO:0000313" key="1">
    <source>
        <dbReference type="EMBL" id="GAG69717.1"/>
    </source>
</evidence>
<proteinExistence type="predicted"/>
<comment type="caution">
    <text evidence="1">The sequence shown here is derived from an EMBL/GenBank/DDBJ whole genome shotgun (WGS) entry which is preliminary data.</text>
</comment>
<protein>
    <submittedName>
        <fullName evidence="1">Uncharacterized protein</fullName>
    </submittedName>
</protein>
<feature type="non-terminal residue" evidence="1">
    <location>
        <position position="114"/>
    </location>
</feature>
<sequence>MFLTSDITDTFAKDALKKCSPGLAFKFLGSNGKVIGRVTNLSDLISILPEIPATIAQFHIFRETTKDIFEPTHLDGPVVRSDLALWINYVLGDTELSRKVYEMGKSESANPEIL</sequence>
<accession>X1AJ93</accession>
<organism evidence="1">
    <name type="scientific">marine sediment metagenome</name>
    <dbReference type="NCBI Taxonomy" id="412755"/>
    <lineage>
        <taxon>unclassified sequences</taxon>
        <taxon>metagenomes</taxon>
        <taxon>ecological metagenomes</taxon>
    </lineage>
</organism>
<name>X1AJ93_9ZZZZ</name>